<proteinExistence type="inferred from homology"/>
<dbReference type="GO" id="GO:0004821">
    <property type="term" value="F:histidine-tRNA ligase activity"/>
    <property type="evidence" value="ECO:0007669"/>
    <property type="project" value="UniProtKB-UniRule"/>
</dbReference>
<dbReference type="PANTHER" id="PTHR11476">
    <property type="entry name" value="HISTIDYL-TRNA SYNTHETASE"/>
    <property type="match status" value="1"/>
</dbReference>
<evidence type="ECO:0000313" key="14">
    <source>
        <dbReference type="Proteomes" id="UP000198901"/>
    </source>
</evidence>
<feature type="binding site" evidence="11">
    <location>
        <position position="150"/>
    </location>
    <ligand>
        <name>L-histidine</name>
        <dbReference type="ChEBI" id="CHEBI:57595"/>
    </ligand>
</feature>
<dbReference type="Pfam" id="PF03129">
    <property type="entry name" value="HGTP_anticodon"/>
    <property type="match status" value="1"/>
</dbReference>
<reference evidence="13 14" key="1">
    <citation type="submission" date="2016-10" db="EMBL/GenBank/DDBJ databases">
        <authorList>
            <person name="de Groot N.N."/>
        </authorList>
    </citation>
    <scope>NUCLEOTIDE SEQUENCE [LARGE SCALE GENOMIC DNA]</scope>
    <source>
        <strain evidence="13 14">DSM 21668</strain>
    </source>
</reference>
<comment type="catalytic activity">
    <reaction evidence="9 10">
        <text>tRNA(His) + L-histidine + ATP = L-histidyl-tRNA(His) + AMP + diphosphate + H(+)</text>
        <dbReference type="Rhea" id="RHEA:17313"/>
        <dbReference type="Rhea" id="RHEA-COMP:9665"/>
        <dbReference type="Rhea" id="RHEA-COMP:9689"/>
        <dbReference type="ChEBI" id="CHEBI:15378"/>
        <dbReference type="ChEBI" id="CHEBI:30616"/>
        <dbReference type="ChEBI" id="CHEBI:33019"/>
        <dbReference type="ChEBI" id="CHEBI:57595"/>
        <dbReference type="ChEBI" id="CHEBI:78442"/>
        <dbReference type="ChEBI" id="CHEBI:78527"/>
        <dbReference type="ChEBI" id="CHEBI:456215"/>
        <dbReference type="EC" id="6.1.1.21"/>
    </reaction>
</comment>
<dbReference type="Gene3D" id="3.30.930.10">
    <property type="entry name" value="Bira Bifunctional Protein, Domain 2"/>
    <property type="match status" value="1"/>
</dbReference>
<dbReference type="InterPro" id="IPR041715">
    <property type="entry name" value="HisRS-like_core"/>
</dbReference>
<protein>
    <recommendedName>
        <fullName evidence="10">Histidine--tRNA ligase</fullName>
        <ecNumber evidence="10">6.1.1.21</ecNumber>
    </recommendedName>
    <alternativeName>
        <fullName evidence="10">Histidyl-tRNA synthetase</fullName>
        <shortName evidence="10">HisRS</shortName>
    </alternativeName>
</protein>
<dbReference type="AlphaFoldDB" id="A0A1G9TJF1"/>
<keyword evidence="7 10" id="KW-0648">Protein biosynthesis</keyword>
<dbReference type="FunFam" id="3.30.930.10:FF:000093">
    <property type="entry name" value="Histidine--tRNA ligase"/>
    <property type="match status" value="1"/>
</dbReference>
<evidence type="ECO:0000256" key="11">
    <source>
        <dbReference type="PIRSR" id="PIRSR001549-1"/>
    </source>
</evidence>
<dbReference type="PANTHER" id="PTHR11476:SF7">
    <property type="entry name" value="HISTIDINE--TRNA LIGASE"/>
    <property type="match status" value="1"/>
</dbReference>
<evidence type="ECO:0000259" key="12">
    <source>
        <dbReference type="PROSITE" id="PS50862"/>
    </source>
</evidence>
<dbReference type="SUPFAM" id="SSF52954">
    <property type="entry name" value="Class II aaRS ABD-related"/>
    <property type="match status" value="1"/>
</dbReference>
<dbReference type="PROSITE" id="PS50862">
    <property type="entry name" value="AA_TRNA_LIGASE_II"/>
    <property type="match status" value="1"/>
</dbReference>
<dbReference type="InterPro" id="IPR004154">
    <property type="entry name" value="Anticodon-bd"/>
</dbReference>
<comment type="subcellular location">
    <subcellularLocation>
        <location evidence="10">Cytoplasm</location>
    </subcellularLocation>
</comment>
<dbReference type="InterPro" id="IPR006195">
    <property type="entry name" value="aa-tRNA-synth_II"/>
</dbReference>
<dbReference type="GO" id="GO:0005737">
    <property type="term" value="C:cytoplasm"/>
    <property type="evidence" value="ECO:0007669"/>
    <property type="project" value="UniProtKB-SubCell"/>
</dbReference>
<dbReference type="CDD" id="cd00773">
    <property type="entry name" value="HisRS-like_core"/>
    <property type="match status" value="1"/>
</dbReference>
<dbReference type="CDD" id="cd00859">
    <property type="entry name" value="HisRS_anticodon"/>
    <property type="match status" value="1"/>
</dbReference>
<keyword evidence="6 10" id="KW-0067">ATP-binding</keyword>
<dbReference type="Proteomes" id="UP000198901">
    <property type="component" value="Unassembled WGS sequence"/>
</dbReference>
<name>A0A1G9TJF1_9BACT</name>
<evidence type="ECO:0000256" key="8">
    <source>
        <dbReference type="ARBA" id="ARBA00023146"/>
    </source>
</evidence>
<dbReference type="Pfam" id="PF13393">
    <property type="entry name" value="tRNA-synt_His"/>
    <property type="match status" value="1"/>
</dbReference>
<evidence type="ECO:0000256" key="3">
    <source>
        <dbReference type="ARBA" id="ARBA00022490"/>
    </source>
</evidence>
<keyword evidence="8 10" id="KW-0030">Aminoacyl-tRNA synthetase</keyword>
<dbReference type="InterPro" id="IPR045864">
    <property type="entry name" value="aa-tRNA-synth_II/BPL/LPL"/>
</dbReference>
<feature type="binding site" evidence="11">
    <location>
        <begin position="102"/>
        <end position="104"/>
    </location>
    <ligand>
        <name>L-histidine</name>
        <dbReference type="ChEBI" id="CHEBI:57595"/>
    </ligand>
</feature>
<dbReference type="InterPro" id="IPR036621">
    <property type="entry name" value="Anticodon-bd_dom_sf"/>
</dbReference>
<feature type="binding site" evidence="11">
    <location>
        <position position="132"/>
    </location>
    <ligand>
        <name>L-histidine</name>
        <dbReference type="ChEBI" id="CHEBI:57595"/>
    </ligand>
</feature>
<feature type="domain" description="Aminoacyl-transfer RNA synthetases class-II family profile" evidence="12">
    <location>
        <begin position="1"/>
        <end position="399"/>
    </location>
</feature>
<sequence length="455" mass="50849">MSIQKPTLPRGTRDFGPEQMVKRNFIFDTIRRTFQKYGFQPLETPTIENLSVLMGKYGEEGDQLLFKVLNSGNFLDGLQPADIDEGYKKLTPKIAEKGLRYDLTVPFARYVVMNRGELTFPFKRYQLQPVWRADRPQKGRYREFYQCDADVVGTTSLICEAEIVAMLHEIFGGLGIGDFTIKINNRKILSGIAEVIGVAGMESALFVAIDKLDKIGKEKVEEELREKGLSEASIKKLQPLFGAPTSNREAFENLKDWLQNSQVGMKGVQELEQVWKYIRTMGIPEKKLQLDITLARGLSYYTGAIFEVKANGVQIGSISGGGRYDNLTAAFGVPNLSGVGISLGVDRIYDVMEELNLFPSDSGTTTRLLFTNFDAQAEEFSLSLLQKARAAGINAELFPESSKLKKQLDYADRKRIPFVVLIGSEEMESGLLTLKNMTTGEQEKLTADQILAKLA</sequence>
<evidence type="ECO:0000256" key="4">
    <source>
        <dbReference type="ARBA" id="ARBA00022598"/>
    </source>
</evidence>
<accession>A0A1G9TJF1</accession>
<dbReference type="Gene3D" id="3.40.50.800">
    <property type="entry name" value="Anticodon-binding domain"/>
    <property type="match status" value="1"/>
</dbReference>
<gene>
    <name evidence="10" type="primary">hisS</name>
    <name evidence="13" type="ORF">SAMN04488090_3582</name>
</gene>
<keyword evidence="3 10" id="KW-0963">Cytoplasm</keyword>
<dbReference type="InterPro" id="IPR015807">
    <property type="entry name" value="His-tRNA-ligase"/>
</dbReference>
<evidence type="ECO:0000256" key="5">
    <source>
        <dbReference type="ARBA" id="ARBA00022741"/>
    </source>
</evidence>
<keyword evidence="14" id="KW-1185">Reference proteome</keyword>
<evidence type="ECO:0000256" key="7">
    <source>
        <dbReference type="ARBA" id="ARBA00022917"/>
    </source>
</evidence>
<evidence type="ECO:0000256" key="10">
    <source>
        <dbReference type="HAMAP-Rule" id="MF_00127"/>
    </source>
</evidence>
<evidence type="ECO:0000313" key="13">
    <source>
        <dbReference type="EMBL" id="SDM47752.1"/>
    </source>
</evidence>
<dbReference type="InterPro" id="IPR033656">
    <property type="entry name" value="HisRS_anticodon"/>
</dbReference>
<dbReference type="PIRSF" id="PIRSF001549">
    <property type="entry name" value="His-tRNA_synth"/>
    <property type="match status" value="1"/>
</dbReference>
<dbReference type="SUPFAM" id="SSF55681">
    <property type="entry name" value="Class II aaRS and biotin synthetases"/>
    <property type="match status" value="1"/>
</dbReference>
<feature type="binding site" evidence="11">
    <location>
        <position position="146"/>
    </location>
    <ligand>
        <name>L-histidine</name>
        <dbReference type="ChEBI" id="CHEBI:57595"/>
    </ligand>
</feature>
<organism evidence="13 14">
    <name type="scientific">Siphonobacter aquaeclarae</name>
    <dbReference type="NCBI Taxonomy" id="563176"/>
    <lineage>
        <taxon>Bacteria</taxon>
        <taxon>Pseudomonadati</taxon>
        <taxon>Bacteroidota</taxon>
        <taxon>Cytophagia</taxon>
        <taxon>Cytophagales</taxon>
        <taxon>Cytophagaceae</taxon>
        <taxon>Siphonobacter</taxon>
    </lineage>
</organism>
<dbReference type="STRING" id="563176.SAMN04488090_3582"/>
<evidence type="ECO:0000256" key="6">
    <source>
        <dbReference type="ARBA" id="ARBA00022840"/>
    </source>
</evidence>
<comment type="subunit">
    <text evidence="2 10">Homodimer.</text>
</comment>
<feature type="binding site" evidence="11">
    <location>
        <position position="296"/>
    </location>
    <ligand>
        <name>L-histidine</name>
        <dbReference type="ChEBI" id="CHEBI:57595"/>
    </ligand>
</feature>
<dbReference type="GO" id="GO:0006427">
    <property type="term" value="P:histidyl-tRNA aminoacylation"/>
    <property type="evidence" value="ECO:0007669"/>
    <property type="project" value="UniProtKB-UniRule"/>
</dbReference>
<dbReference type="InterPro" id="IPR004516">
    <property type="entry name" value="HisRS/HisZ"/>
</dbReference>
<evidence type="ECO:0000256" key="2">
    <source>
        <dbReference type="ARBA" id="ARBA00011738"/>
    </source>
</evidence>
<dbReference type="GO" id="GO:0005524">
    <property type="term" value="F:ATP binding"/>
    <property type="evidence" value="ECO:0007669"/>
    <property type="project" value="UniProtKB-UniRule"/>
</dbReference>
<comment type="similarity">
    <text evidence="1 10">Belongs to the class-II aminoacyl-tRNA synthetase family.</text>
</comment>
<dbReference type="EC" id="6.1.1.21" evidence="10"/>
<keyword evidence="4 10" id="KW-0436">Ligase</keyword>
<evidence type="ECO:0000256" key="9">
    <source>
        <dbReference type="ARBA" id="ARBA00047639"/>
    </source>
</evidence>
<feature type="binding site" evidence="11">
    <location>
        <begin position="300"/>
        <end position="301"/>
    </location>
    <ligand>
        <name>L-histidine</name>
        <dbReference type="ChEBI" id="CHEBI:57595"/>
    </ligand>
</feature>
<dbReference type="HAMAP" id="MF_00127">
    <property type="entry name" value="His_tRNA_synth"/>
    <property type="match status" value="1"/>
</dbReference>
<keyword evidence="5 10" id="KW-0547">Nucleotide-binding</keyword>
<dbReference type="EMBL" id="FNGS01000006">
    <property type="protein sequence ID" value="SDM47752.1"/>
    <property type="molecule type" value="Genomic_DNA"/>
</dbReference>
<dbReference type="NCBIfam" id="TIGR00442">
    <property type="entry name" value="hisS"/>
    <property type="match status" value="1"/>
</dbReference>
<evidence type="ECO:0000256" key="1">
    <source>
        <dbReference type="ARBA" id="ARBA00008226"/>
    </source>
</evidence>